<sequence>MSLLTRLADKAGLIGSAVSAAACVNCFPALAGLGAAIGLGVLSPYEGLFIRILLPAFAAIALLANALGWLSHRQWPRAALGVLGPLLVLLAVWVMRASDHRTGWLLYPGLLLMMAVSLRDLLAPAPSASCRTASDTADAR</sequence>
<dbReference type="NCBIfam" id="NF033784">
    <property type="entry name" value="transport_merC"/>
    <property type="match status" value="1"/>
</dbReference>
<dbReference type="GO" id="GO:0016020">
    <property type="term" value="C:membrane"/>
    <property type="evidence" value="ECO:0007669"/>
    <property type="project" value="InterPro"/>
</dbReference>
<keyword evidence="3" id="KW-1185">Reference proteome</keyword>
<evidence type="ECO:0000256" key="1">
    <source>
        <dbReference type="SAM" id="Phobius"/>
    </source>
</evidence>
<dbReference type="NCBIfam" id="NF010318">
    <property type="entry name" value="PRK13755.1"/>
    <property type="match status" value="1"/>
</dbReference>
<keyword evidence="1" id="KW-1133">Transmembrane helix</keyword>
<dbReference type="Proteomes" id="UP000198725">
    <property type="component" value="Unassembled WGS sequence"/>
</dbReference>
<protein>
    <submittedName>
        <fullName evidence="2">Mercuric ion transport protein</fullName>
    </submittedName>
</protein>
<keyword evidence="1" id="KW-0812">Transmembrane</keyword>
<proteinExistence type="predicted"/>
<evidence type="ECO:0000313" key="3">
    <source>
        <dbReference type="Proteomes" id="UP000198725"/>
    </source>
</evidence>
<feature type="transmembrane region" description="Helical" evidence="1">
    <location>
        <begin position="12"/>
        <end position="42"/>
    </location>
</feature>
<dbReference type="InterPro" id="IPR004891">
    <property type="entry name" value="Mercury-R_MerC"/>
</dbReference>
<reference evidence="3" key="1">
    <citation type="submission" date="2016-10" db="EMBL/GenBank/DDBJ databases">
        <authorList>
            <person name="Varghese N."/>
            <person name="Submissions S."/>
        </authorList>
    </citation>
    <scope>NUCLEOTIDE SEQUENCE [LARGE SCALE GENOMIC DNA]</scope>
    <source>
        <strain evidence="3">MO64</strain>
    </source>
</reference>
<name>A0A1I3YCJ0_9GAMM</name>
<dbReference type="PROSITE" id="PS51257">
    <property type="entry name" value="PROKAR_LIPOPROTEIN"/>
    <property type="match status" value="1"/>
</dbReference>
<feature type="transmembrane region" description="Helical" evidence="1">
    <location>
        <begin position="78"/>
        <end position="98"/>
    </location>
</feature>
<feature type="transmembrane region" description="Helical" evidence="1">
    <location>
        <begin position="48"/>
        <end position="71"/>
    </location>
</feature>
<dbReference type="Pfam" id="PF03203">
    <property type="entry name" value="MerC"/>
    <property type="match status" value="1"/>
</dbReference>
<dbReference type="AlphaFoldDB" id="A0A1I3YCJ0"/>
<dbReference type="GO" id="GO:0015097">
    <property type="term" value="F:mercury ion transmembrane transporter activity"/>
    <property type="evidence" value="ECO:0007669"/>
    <property type="project" value="InterPro"/>
</dbReference>
<evidence type="ECO:0000313" key="2">
    <source>
        <dbReference type="EMBL" id="SFK29532.1"/>
    </source>
</evidence>
<keyword evidence="1" id="KW-0472">Membrane</keyword>
<dbReference type="RefSeq" id="WP_092700930.1">
    <property type="nucleotide sequence ID" value="NZ_FOSR01000001.1"/>
</dbReference>
<accession>A0A1I3YCJ0</accession>
<organism evidence="2 3">
    <name type="scientific">Rhodanobacter glycinis</name>
    <dbReference type="NCBI Taxonomy" id="582702"/>
    <lineage>
        <taxon>Bacteria</taxon>
        <taxon>Pseudomonadati</taxon>
        <taxon>Pseudomonadota</taxon>
        <taxon>Gammaproteobacteria</taxon>
        <taxon>Lysobacterales</taxon>
        <taxon>Rhodanobacteraceae</taxon>
        <taxon>Rhodanobacter</taxon>
    </lineage>
</organism>
<dbReference type="EMBL" id="FOSR01000001">
    <property type="protein sequence ID" value="SFK29532.1"/>
    <property type="molecule type" value="Genomic_DNA"/>
</dbReference>
<gene>
    <name evidence="2" type="ORF">SAMN05192579_101430</name>
</gene>